<evidence type="ECO:0000313" key="2">
    <source>
        <dbReference type="EMBL" id="MCG4526427.1"/>
    </source>
</evidence>
<dbReference type="Pfam" id="PF10686">
    <property type="entry name" value="YAcAr"/>
    <property type="match status" value="1"/>
</dbReference>
<dbReference type="EMBL" id="JAKNJB010000006">
    <property type="protein sequence ID" value="MCG4526427.1"/>
    <property type="molecule type" value="Genomic_DNA"/>
</dbReference>
<dbReference type="Gene3D" id="3.40.50.450">
    <property type="match status" value="1"/>
</dbReference>
<sequence>MGFQVIIAGGRDFADYGLLQAKCDQFFREKPPTAIISGAARGADTLGARYARERGVPVLEFPADWVRLGKRAGMVRNLQMLDSADAVVAFWDGQSRGTAHMINETKKRGLPLRVVRYQKGG</sequence>
<gene>
    <name evidence="2" type="ORF">L0P79_04965</name>
</gene>
<dbReference type="RefSeq" id="WP_238073447.1">
    <property type="nucleotide sequence ID" value="NZ_JAKNJB010000006.1"/>
</dbReference>
<feature type="domain" description="YspA cpYpsA-related SLOG" evidence="1">
    <location>
        <begin position="4"/>
        <end position="66"/>
    </location>
</feature>
<organism evidence="2 3">
    <name type="scientific">Intestinimonas massiliensis</name>
    <name type="common">ex Afouda et al. 2020</name>
    <dbReference type="NCBI Taxonomy" id="1673721"/>
    <lineage>
        <taxon>Bacteria</taxon>
        <taxon>Bacillati</taxon>
        <taxon>Bacillota</taxon>
        <taxon>Clostridia</taxon>
        <taxon>Eubacteriales</taxon>
        <taxon>Intestinimonas</taxon>
    </lineage>
</organism>
<keyword evidence="3" id="KW-1185">Reference proteome</keyword>
<evidence type="ECO:0000259" key="1">
    <source>
        <dbReference type="Pfam" id="PF10686"/>
    </source>
</evidence>
<reference evidence="2 3" key="1">
    <citation type="submission" date="2022-01" db="EMBL/GenBank/DDBJ databases">
        <title>Collection of gut derived symbiotic bacterial strains cultured from healthy donors.</title>
        <authorList>
            <person name="Lin H."/>
            <person name="Kohout C."/>
            <person name="Waligurski E."/>
            <person name="Pamer E.G."/>
        </authorList>
    </citation>
    <scope>NUCLEOTIDE SEQUENCE [LARGE SCALE GENOMIC DNA]</scope>
    <source>
        <strain evidence="2 3">DFI.3.7</strain>
    </source>
</reference>
<dbReference type="SUPFAM" id="SSF102405">
    <property type="entry name" value="MCP/YpsA-like"/>
    <property type="match status" value="1"/>
</dbReference>
<dbReference type="InterPro" id="IPR019627">
    <property type="entry name" value="YAcAr"/>
</dbReference>
<protein>
    <submittedName>
        <fullName evidence="2">DUF2493 domain-containing protein</fullName>
    </submittedName>
</protein>
<accession>A0ABS9M6L4</accession>
<dbReference type="Proteomes" id="UP001200313">
    <property type="component" value="Unassembled WGS sequence"/>
</dbReference>
<proteinExistence type="predicted"/>
<comment type="caution">
    <text evidence="2">The sequence shown here is derived from an EMBL/GenBank/DDBJ whole genome shotgun (WGS) entry which is preliminary data.</text>
</comment>
<evidence type="ECO:0000313" key="3">
    <source>
        <dbReference type="Proteomes" id="UP001200313"/>
    </source>
</evidence>
<name>A0ABS9M6L4_9FIRM</name>